<protein>
    <recommendedName>
        <fullName evidence="4">Toxin co-regulated pilus biosynthesis protein Q C-terminal domain-containing protein</fullName>
    </recommendedName>
</protein>
<dbReference type="Proteomes" id="UP000642180">
    <property type="component" value="Unassembled WGS sequence"/>
</dbReference>
<evidence type="ECO:0008006" key="4">
    <source>
        <dbReference type="Google" id="ProtNLM"/>
    </source>
</evidence>
<sequence>MMTHFGKYTLQLGMLAMCGVSSLAFSDQLSCPAFVEPEKTKTEWVAPYMIFNGVPMSVKRFDSEQSPAAILAFYRRAWAQPAGQQQPVENDVPPWQTIGVVQGKCFFSVQVQTANLSGSTGLLSATQATDKPRIIPPEKALPMMTGSQVVNDIEHRDPGKTARTLLLSNTFSPETNADFYRRTLTDQGWKILNSYQMKTAKGPGITIVLKKQLAETNIVITREGSNTMILANLVDKP</sequence>
<name>A0A8J3F303_9BURK</name>
<gene>
    <name evidence="2" type="ORF">GCM10008066_14320</name>
</gene>
<accession>A0A8J3F303</accession>
<dbReference type="EMBL" id="BMDI01000001">
    <property type="protein sequence ID" value="GGI18499.1"/>
    <property type="molecule type" value="Genomic_DNA"/>
</dbReference>
<dbReference type="RefSeq" id="WP_188380557.1">
    <property type="nucleotide sequence ID" value="NZ_BMDI01000001.1"/>
</dbReference>
<feature type="chain" id="PRO_5035152083" description="Toxin co-regulated pilus biosynthesis protein Q C-terminal domain-containing protein" evidence="1">
    <location>
        <begin position="27"/>
        <end position="237"/>
    </location>
</feature>
<dbReference type="AlphaFoldDB" id="A0A8J3F303"/>
<comment type="caution">
    <text evidence="2">The sequence shown here is derived from an EMBL/GenBank/DDBJ whole genome shotgun (WGS) entry which is preliminary data.</text>
</comment>
<feature type="signal peptide" evidence="1">
    <location>
        <begin position="1"/>
        <end position="26"/>
    </location>
</feature>
<proteinExistence type="predicted"/>
<evidence type="ECO:0000256" key="1">
    <source>
        <dbReference type="SAM" id="SignalP"/>
    </source>
</evidence>
<evidence type="ECO:0000313" key="3">
    <source>
        <dbReference type="Proteomes" id="UP000642180"/>
    </source>
</evidence>
<keyword evidence="3" id="KW-1185">Reference proteome</keyword>
<reference evidence="3" key="1">
    <citation type="journal article" date="2019" name="Int. J. Syst. Evol. Microbiol.">
        <title>The Global Catalogue of Microorganisms (GCM) 10K type strain sequencing project: providing services to taxonomists for standard genome sequencing and annotation.</title>
        <authorList>
            <consortium name="The Broad Institute Genomics Platform"/>
            <consortium name="The Broad Institute Genome Sequencing Center for Infectious Disease"/>
            <person name="Wu L."/>
            <person name="Ma J."/>
        </authorList>
    </citation>
    <scope>NUCLEOTIDE SEQUENCE [LARGE SCALE GENOMIC DNA]</scope>
    <source>
        <strain evidence="3">CCM 2767</strain>
    </source>
</reference>
<evidence type="ECO:0000313" key="2">
    <source>
        <dbReference type="EMBL" id="GGI18499.1"/>
    </source>
</evidence>
<keyword evidence="1" id="KW-0732">Signal</keyword>
<organism evidence="2 3">
    <name type="scientific">Oxalicibacterium faecigallinarum</name>
    <dbReference type="NCBI Taxonomy" id="573741"/>
    <lineage>
        <taxon>Bacteria</taxon>
        <taxon>Pseudomonadati</taxon>
        <taxon>Pseudomonadota</taxon>
        <taxon>Betaproteobacteria</taxon>
        <taxon>Burkholderiales</taxon>
        <taxon>Oxalobacteraceae</taxon>
        <taxon>Oxalicibacterium</taxon>
    </lineage>
</organism>